<evidence type="ECO:0000256" key="3">
    <source>
        <dbReference type="ARBA" id="ARBA00023015"/>
    </source>
</evidence>
<dbReference type="Pfam" id="PF00172">
    <property type="entry name" value="Zn_clus"/>
    <property type="match status" value="1"/>
</dbReference>
<accession>A0A2T4ASE6</accession>
<dbReference type="PANTHER" id="PTHR47338">
    <property type="entry name" value="ZN(II)2CYS6 TRANSCRIPTION FACTOR (EUROFUNG)-RELATED"/>
    <property type="match status" value="1"/>
</dbReference>
<dbReference type="CDD" id="cd00067">
    <property type="entry name" value="GAL4"/>
    <property type="match status" value="1"/>
</dbReference>
<dbReference type="GeneID" id="36620061"/>
<keyword evidence="9" id="KW-1185">Reference proteome</keyword>
<feature type="region of interest" description="Disordered" evidence="6">
    <location>
        <begin position="39"/>
        <end position="60"/>
    </location>
</feature>
<evidence type="ECO:0000313" key="9">
    <source>
        <dbReference type="Proteomes" id="UP000241690"/>
    </source>
</evidence>
<dbReference type="InterPro" id="IPR001138">
    <property type="entry name" value="Zn2Cys6_DnaBD"/>
</dbReference>
<reference evidence="8 9" key="1">
    <citation type="submission" date="2016-07" db="EMBL/GenBank/DDBJ databases">
        <title>Multiple horizontal gene transfer events from other fungi enriched the ability of initially mycotrophic Trichoderma (Ascomycota) to feed on dead plant biomass.</title>
        <authorList>
            <consortium name="DOE Joint Genome Institute"/>
            <person name="Aerts A."/>
            <person name="Atanasova L."/>
            <person name="Chenthamara K."/>
            <person name="Zhang J."/>
            <person name="Grujic M."/>
            <person name="Henrissat B."/>
            <person name="Kuo A."/>
            <person name="Salamov A."/>
            <person name="Lipzen A."/>
            <person name="Labutti K."/>
            <person name="Barry K."/>
            <person name="Miao Y."/>
            <person name="Rahimi M.J."/>
            <person name="Shen Q."/>
            <person name="Grigoriev I.V."/>
            <person name="Kubicek C.P."/>
            <person name="Druzhinina I.S."/>
        </authorList>
    </citation>
    <scope>NUCLEOTIDE SEQUENCE [LARGE SCALE GENOMIC DNA]</scope>
    <source>
        <strain evidence="8 9">CBS 226.95</strain>
    </source>
</reference>
<evidence type="ECO:0000256" key="2">
    <source>
        <dbReference type="ARBA" id="ARBA00022723"/>
    </source>
</evidence>
<dbReference type="PROSITE" id="PS50048">
    <property type="entry name" value="ZN2_CY6_FUNGAL_2"/>
    <property type="match status" value="1"/>
</dbReference>
<sequence length="476" mass="53352">MTLAIYACEPCQQRKKRCSKQLPTCGLCARMKRPCKYPQQRKPRMQSRSIDSSDQVSTGTQTNRFPPSFFIDPYIFQSCSVQIPQSRITVPSRVIEYLEDVALFKGLVAEFFATIHQWMPIISRIRLHSLLTNQPLHQQEPDAILLLLSIKLILSVPEQNKSESEIYVTAKQFFLMVEMAGCLTLQLVQAGIMISLYELGHGIYPAAFSTVAACARYGTALGIDDLAVTDLTRAGGEEKLRVWWGILIVDHILNVGTHGRHLATRGPKSDQPLPMDDDDWDRLIPTSKQPQVLSAPTELKAGRFARTAQATNLPSLVFQYLNRMRSGLQPSYEHLDQLNRTILALGDLVEEEGNQRGIVLCCPVGFCSKYDSLFLRFCSSPVLTIFSGLLLLNTPHLDGIPSAHLTNQQRHTSEQIVILETKKVKVIAEQYENGKRGTLNETCPLLLSWLYRAAITTPIHPVIDGGKNREEVLPIS</sequence>
<evidence type="ECO:0000259" key="7">
    <source>
        <dbReference type="PROSITE" id="PS50048"/>
    </source>
</evidence>
<dbReference type="Proteomes" id="UP000241690">
    <property type="component" value="Unassembled WGS sequence"/>
</dbReference>
<keyword evidence="5" id="KW-0539">Nucleus</keyword>
<dbReference type="SUPFAM" id="SSF57701">
    <property type="entry name" value="Zn2/Cys6 DNA-binding domain"/>
    <property type="match status" value="1"/>
</dbReference>
<dbReference type="SMART" id="SM00066">
    <property type="entry name" value="GAL4"/>
    <property type="match status" value="1"/>
</dbReference>
<dbReference type="AlphaFoldDB" id="A0A2T4ASE6"/>
<keyword evidence="2" id="KW-0479">Metal-binding</keyword>
<organism evidence="8 9">
    <name type="scientific">Trichoderma harzianum CBS 226.95</name>
    <dbReference type="NCBI Taxonomy" id="983964"/>
    <lineage>
        <taxon>Eukaryota</taxon>
        <taxon>Fungi</taxon>
        <taxon>Dikarya</taxon>
        <taxon>Ascomycota</taxon>
        <taxon>Pezizomycotina</taxon>
        <taxon>Sordariomycetes</taxon>
        <taxon>Hypocreomycetidae</taxon>
        <taxon>Hypocreales</taxon>
        <taxon>Hypocreaceae</taxon>
        <taxon>Trichoderma</taxon>
    </lineage>
</organism>
<dbReference type="GO" id="GO:0005634">
    <property type="term" value="C:nucleus"/>
    <property type="evidence" value="ECO:0007669"/>
    <property type="project" value="UniProtKB-SubCell"/>
</dbReference>
<dbReference type="EMBL" id="KZ679675">
    <property type="protein sequence ID" value="PTB59982.1"/>
    <property type="molecule type" value="Genomic_DNA"/>
</dbReference>
<feature type="compositionally biased region" description="Polar residues" evidence="6">
    <location>
        <begin position="46"/>
        <end position="60"/>
    </location>
</feature>
<evidence type="ECO:0000256" key="1">
    <source>
        <dbReference type="ARBA" id="ARBA00004123"/>
    </source>
</evidence>
<evidence type="ECO:0000313" key="8">
    <source>
        <dbReference type="EMBL" id="PTB59982.1"/>
    </source>
</evidence>
<gene>
    <name evidence="8" type="ORF">M431DRAFT_103107</name>
</gene>
<dbReference type="PANTHER" id="PTHR47338:SF20">
    <property type="entry name" value="ZN(II)2CYS6 TRANSCRIPTION FACTOR (EUROFUNG)"/>
    <property type="match status" value="1"/>
</dbReference>
<feature type="domain" description="Zn(2)-C6 fungal-type" evidence="7">
    <location>
        <begin position="7"/>
        <end position="37"/>
    </location>
</feature>
<dbReference type="RefSeq" id="XP_024779659.1">
    <property type="nucleotide sequence ID" value="XM_024911502.1"/>
</dbReference>
<proteinExistence type="predicted"/>
<evidence type="ECO:0000256" key="4">
    <source>
        <dbReference type="ARBA" id="ARBA00023163"/>
    </source>
</evidence>
<dbReference type="GO" id="GO:0008270">
    <property type="term" value="F:zinc ion binding"/>
    <property type="evidence" value="ECO:0007669"/>
    <property type="project" value="InterPro"/>
</dbReference>
<dbReference type="CDD" id="cd12148">
    <property type="entry name" value="fungal_TF_MHR"/>
    <property type="match status" value="1"/>
</dbReference>
<evidence type="ECO:0000256" key="6">
    <source>
        <dbReference type="SAM" id="MobiDB-lite"/>
    </source>
</evidence>
<evidence type="ECO:0000256" key="5">
    <source>
        <dbReference type="ARBA" id="ARBA00023242"/>
    </source>
</evidence>
<dbReference type="Gene3D" id="4.10.240.10">
    <property type="entry name" value="Zn(2)-C6 fungal-type DNA-binding domain"/>
    <property type="match status" value="1"/>
</dbReference>
<protein>
    <recommendedName>
        <fullName evidence="7">Zn(2)-C6 fungal-type domain-containing protein</fullName>
    </recommendedName>
</protein>
<keyword evidence="3" id="KW-0805">Transcription regulation</keyword>
<name>A0A2T4ASE6_TRIHA</name>
<dbReference type="InterPro" id="IPR050815">
    <property type="entry name" value="TF_fung"/>
</dbReference>
<comment type="subcellular location">
    <subcellularLocation>
        <location evidence="1">Nucleus</location>
    </subcellularLocation>
</comment>
<dbReference type="STRING" id="983964.A0A2T4ASE6"/>
<keyword evidence="4" id="KW-0804">Transcription</keyword>
<dbReference type="InterPro" id="IPR036864">
    <property type="entry name" value="Zn2-C6_fun-type_DNA-bd_sf"/>
</dbReference>
<dbReference type="GO" id="GO:0000981">
    <property type="term" value="F:DNA-binding transcription factor activity, RNA polymerase II-specific"/>
    <property type="evidence" value="ECO:0007669"/>
    <property type="project" value="InterPro"/>
</dbReference>